<keyword evidence="2" id="KW-0813">Transport</keyword>
<evidence type="ECO:0000256" key="7">
    <source>
        <dbReference type="ARBA" id="ARBA00022840"/>
    </source>
</evidence>
<dbReference type="Proteomes" id="UP000273252">
    <property type="component" value="Unassembled WGS sequence"/>
</dbReference>
<dbReference type="Pfam" id="PF00005">
    <property type="entry name" value="ABC_tran"/>
    <property type="match status" value="2"/>
</dbReference>
<comment type="subcellular location">
    <subcellularLocation>
        <location evidence="1">Cell membrane</location>
        <topology evidence="1">Peripheral membrane protein</topology>
    </subcellularLocation>
</comment>
<dbReference type="SUPFAM" id="SSF52540">
    <property type="entry name" value="P-loop containing nucleoside triphosphate hydrolases"/>
    <property type="match status" value="2"/>
</dbReference>
<name>A0A3A6QK43_9VIBR</name>
<dbReference type="GO" id="GO:0016887">
    <property type="term" value="F:ATP hydrolysis activity"/>
    <property type="evidence" value="ECO:0007669"/>
    <property type="project" value="InterPro"/>
</dbReference>
<dbReference type="CDD" id="cd03216">
    <property type="entry name" value="ABC_Carb_Monos_I"/>
    <property type="match status" value="1"/>
</dbReference>
<protein>
    <submittedName>
        <fullName evidence="11">Sugar ABC transporter ATP-binding protein</fullName>
    </submittedName>
</protein>
<dbReference type="EMBL" id="QVMU01000004">
    <property type="protein sequence ID" value="RJX72883.1"/>
    <property type="molecule type" value="Genomic_DNA"/>
</dbReference>
<dbReference type="PROSITE" id="PS50893">
    <property type="entry name" value="ABC_TRANSPORTER_2"/>
    <property type="match status" value="2"/>
</dbReference>
<evidence type="ECO:0000256" key="5">
    <source>
        <dbReference type="ARBA" id="ARBA00022737"/>
    </source>
</evidence>
<keyword evidence="3" id="KW-1003">Cell membrane</keyword>
<evidence type="ECO:0000256" key="4">
    <source>
        <dbReference type="ARBA" id="ARBA00022597"/>
    </source>
</evidence>
<keyword evidence="12" id="KW-1185">Reference proteome</keyword>
<keyword evidence="6" id="KW-0547">Nucleotide-binding</keyword>
<dbReference type="FunFam" id="3.40.50.300:FF:000127">
    <property type="entry name" value="Ribose import ATP-binding protein RbsA"/>
    <property type="match status" value="1"/>
</dbReference>
<keyword evidence="5" id="KW-0677">Repeat</keyword>
<keyword evidence="8" id="KW-1278">Translocase</keyword>
<evidence type="ECO:0000313" key="12">
    <source>
        <dbReference type="Proteomes" id="UP000273252"/>
    </source>
</evidence>
<dbReference type="Gene3D" id="3.40.50.300">
    <property type="entry name" value="P-loop containing nucleotide triphosphate hydrolases"/>
    <property type="match status" value="2"/>
</dbReference>
<evidence type="ECO:0000256" key="6">
    <source>
        <dbReference type="ARBA" id="ARBA00022741"/>
    </source>
</evidence>
<dbReference type="CDD" id="cd03215">
    <property type="entry name" value="ABC_Carb_Monos_II"/>
    <property type="match status" value="1"/>
</dbReference>
<proteinExistence type="predicted"/>
<evidence type="ECO:0000256" key="3">
    <source>
        <dbReference type="ARBA" id="ARBA00022475"/>
    </source>
</evidence>
<evidence type="ECO:0000313" key="11">
    <source>
        <dbReference type="EMBL" id="RJX72883.1"/>
    </source>
</evidence>
<feature type="domain" description="ABC transporter" evidence="10">
    <location>
        <begin position="259"/>
        <end position="499"/>
    </location>
</feature>
<reference evidence="11 12" key="1">
    <citation type="submission" date="2018-08" db="EMBL/GenBank/DDBJ databases">
        <title>Vibrio isolated from the Eastern China Marginal Seas.</title>
        <authorList>
            <person name="Li Y."/>
        </authorList>
    </citation>
    <scope>NUCLEOTIDE SEQUENCE [LARGE SCALE GENOMIC DNA]</scope>
    <source>
        <strain evidence="11 12">BEI233</strain>
    </source>
</reference>
<dbReference type="SMART" id="SM00382">
    <property type="entry name" value="AAA"/>
    <property type="match status" value="2"/>
</dbReference>
<dbReference type="RefSeq" id="WP_120030207.1">
    <property type="nucleotide sequence ID" value="NZ_QVMU01000004.1"/>
</dbReference>
<dbReference type="InterPro" id="IPR003593">
    <property type="entry name" value="AAA+_ATPase"/>
</dbReference>
<dbReference type="GO" id="GO:0005524">
    <property type="term" value="F:ATP binding"/>
    <property type="evidence" value="ECO:0007669"/>
    <property type="project" value="UniProtKB-KW"/>
</dbReference>
<evidence type="ECO:0000259" key="10">
    <source>
        <dbReference type="PROSITE" id="PS50893"/>
    </source>
</evidence>
<dbReference type="InterPro" id="IPR027417">
    <property type="entry name" value="P-loop_NTPase"/>
</dbReference>
<dbReference type="InterPro" id="IPR017871">
    <property type="entry name" value="ABC_transporter-like_CS"/>
</dbReference>
<feature type="domain" description="ABC transporter" evidence="10">
    <location>
        <begin position="8"/>
        <end position="248"/>
    </location>
</feature>
<dbReference type="InterPro" id="IPR003439">
    <property type="entry name" value="ABC_transporter-like_ATP-bd"/>
</dbReference>
<evidence type="ECO:0000256" key="8">
    <source>
        <dbReference type="ARBA" id="ARBA00022967"/>
    </source>
</evidence>
<dbReference type="PANTHER" id="PTHR43790">
    <property type="entry name" value="CARBOHYDRATE TRANSPORT ATP-BINDING PROTEIN MG119-RELATED"/>
    <property type="match status" value="1"/>
</dbReference>
<dbReference type="AlphaFoldDB" id="A0A3A6QK43"/>
<dbReference type="PANTHER" id="PTHR43790:SF1">
    <property type="entry name" value="XYLOSE IMPORT ATP-BINDING PROTEIN XYLG"/>
    <property type="match status" value="1"/>
</dbReference>
<evidence type="ECO:0000256" key="9">
    <source>
        <dbReference type="ARBA" id="ARBA00023136"/>
    </source>
</evidence>
<gene>
    <name evidence="11" type="ORF">DZ860_06905</name>
</gene>
<accession>A0A3A6QK43</accession>
<dbReference type="InterPro" id="IPR050107">
    <property type="entry name" value="ABC_carbohydrate_import_ATPase"/>
</dbReference>
<evidence type="ECO:0000256" key="1">
    <source>
        <dbReference type="ARBA" id="ARBA00004202"/>
    </source>
</evidence>
<dbReference type="GO" id="GO:0005886">
    <property type="term" value="C:plasma membrane"/>
    <property type="evidence" value="ECO:0007669"/>
    <property type="project" value="UniProtKB-SubCell"/>
</dbReference>
<keyword evidence="9" id="KW-0472">Membrane</keyword>
<evidence type="ECO:0000256" key="2">
    <source>
        <dbReference type="ARBA" id="ARBA00022448"/>
    </source>
</evidence>
<organism evidence="11 12">
    <name type="scientific">Vibrio sinensis</name>
    <dbReference type="NCBI Taxonomy" id="2302434"/>
    <lineage>
        <taxon>Bacteria</taxon>
        <taxon>Pseudomonadati</taxon>
        <taxon>Pseudomonadota</taxon>
        <taxon>Gammaproteobacteria</taxon>
        <taxon>Vibrionales</taxon>
        <taxon>Vibrionaceae</taxon>
        <taxon>Vibrio</taxon>
    </lineage>
</organism>
<sequence length="502" mass="55215">MSENNIKVEFDNIKKYFGGTKALDGVSFKVKYGSIHSICGENGAGKSTLMKVLSGIHKKDSGKLLYRGKLVDFLGPKEAIENGISIIHQELAIIPDLTVAENIFIGSKDEYEQSLFKFLTNRKLINQKSQELLTKFGFDIDPNARAGNLSVACQQMIEIAKALSRNSEVLILDEPTAVLAGSEVEVLFETLFRLRNEGVSIIYISHRLEEVLRISDEISIIKDGRSVATFDARTVTKDELVRGMIGRELGDYFPERKGSRLRDMALEITQLSDGILLKDIKLNVQKGEIVGLAGLVGSGRTELVQSLFGARQVTSYSIKKDGTPLQLGDVKDAIRAGIAMIPESRKEQGLIIDCAISENITHVARNKSLDFGVVIDTKKEQAIAQHYSQLLNIKLGHHSDSVNTLSGGNQQKVVMAKWLHSDCDFYLLDEPTRGVDVGAKKEIYNVINTIADSGCGVLMVSSELSELIGTCERIYVMSQGTIVGEVSGDTKNEEMIMRLAVQ</sequence>
<keyword evidence="4" id="KW-0762">Sugar transport</keyword>
<comment type="caution">
    <text evidence="11">The sequence shown here is derived from an EMBL/GenBank/DDBJ whole genome shotgun (WGS) entry which is preliminary data.</text>
</comment>
<dbReference type="OrthoDB" id="9776369at2"/>
<keyword evidence="7 11" id="KW-0067">ATP-binding</keyword>
<dbReference type="PROSITE" id="PS00211">
    <property type="entry name" value="ABC_TRANSPORTER_1"/>
    <property type="match status" value="1"/>
</dbReference>